<accession>A0ABY4A3D3</accession>
<dbReference type="Proteomes" id="UP000831532">
    <property type="component" value="Chromosome"/>
</dbReference>
<gene>
    <name evidence="1" type="ORF">INH39_28385</name>
</gene>
<name>A0ABY4A3D3_9BURK</name>
<dbReference type="EMBL" id="CP063361">
    <property type="protein sequence ID" value="UOD29286.1"/>
    <property type="molecule type" value="Genomic_DNA"/>
</dbReference>
<organism evidence="1 2">
    <name type="scientific">Massilia violaceinigra</name>
    <dbReference type="NCBI Taxonomy" id="2045208"/>
    <lineage>
        <taxon>Bacteria</taxon>
        <taxon>Pseudomonadati</taxon>
        <taxon>Pseudomonadota</taxon>
        <taxon>Betaproteobacteria</taxon>
        <taxon>Burkholderiales</taxon>
        <taxon>Oxalobacteraceae</taxon>
        <taxon>Telluria group</taxon>
        <taxon>Massilia</taxon>
    </lineage>
</organism>
<proteinExistence type="predicted"/>
<reference evidence="1 2" key="1">
    <citation type="submission" date="2020-10" db="EMBL/GenBank/DDBJ databases">
        <title>Genome analysis of Massilia species.</title>
        <authorList>
            <person name="Jung D.-H."/>
        </authorList>
    </citation>
    <scope>NUCLEOTIDE SEQUENCE [LARGE SCALE GENOMIC DNA]</scope>
    <source>
        <strain evidence="2">sipir</strain>
    </source>
</reference>
<dbReference type="RefSeq" id="WP_243490515.1">
    <property type="nucleotide sequence ID" value="NZ_CP063361.1"/>
</dbReference>
<keyword evidence="2" id="KW-1185">Reference proteome</keyword>
<evidence type="ECO:0000313" key="1">
    <source>
        <dbReference type="EMBL" id="UOD29286.1"/>
    </source>
</evidence>
<sequence length="103" mass="11280">MNLAPLDEALMAMSALHNSLEPNENGQQDAIVPAAALRDFVDTHARLLFERKQSLGHPSATDLRSALQAMVSAQHAGPITDEMHAAWRNAGQLLNRCKEQSHE</sequence>
<evidence type="ECO:0000313" key="2">
    <source>
        <dbReference type="Proteomes" id="UP000831532"/>
    </source>
</evidence>
<protein>
    <submittedName>
        <fullName evidence="1">Uncharacterized protein</fullName>
    </submittedName>
</protein>